<keyword evidence="10" id="KW-1185">Reference proteome</keyword>
<evidence type="ECO:0000313" key="9">
    <source>
        <dbReference type="EMBL" id="CAH1242196.1"/>
    </source>
</evidence>
<evidence type="ECO:0000256" key="3">
    <source>
        <dbReference type="ARBA" id="ARBA00022603"/>
    </source>
</evidence>
<evidence type="ECO:0000256" key="5">
    <source>
        <dbReference type="ARBA" id="ARBA00022691"/>
    </source>
</evidence>
<evidence type="ECO:0000256" key="6">
    <source>
        <dbReference type="ARBA" id="ARBA00022954"/>
    </source>
</evidence>
<dbReference type="GO" id="GO:0046500">
    <property type="term" value="P:S-adenosylmethionine metabolic process"/>
    <property type="evidence" value="ECO:0007669"/>
    <property type="project" value="TreeGrafter"/>
</dbReference>
<dbReference type="InterPro" id="IPR029063">
    <property type="entry name" value="SAM-dependent_MTases_sf"/>
</dbReference>
<reference evidence="9" key="1">
    <citation type="submission" date="2022-01" db="EMBL/GenBank/DDBJ databases">
        <authorList>
            <person name="Braso-Vives M."/>
        </authorList>
    </citation>
    <scope>NUCLEOTIDE SEQUENCE</scope>
</reference>
<dbReference type="GO" id="GO:0016594">
    <property type="term" value="F:glycine binding"/>
    <property type="evidence" value="ECO:0007669"/>
    <property type="project" value="TreeGrafter"/>
</dbReference>
<dbReference type="EC" id="2.1.1.20" evidence="1"/>
<keyword evidence="3" id="KW-0489">Methyltransferase</keyword>
<dbReference type="EMBL" id="OV696697">
    <property type="protein sequence ID" value="CAH1242196.1"/>
    <property type="molecule type" value="Genomic_DNA"/>
</dbReference>
<dbReference type="GO" id="GO:0005542">
    <property type="term" value="F:folic acid binding"/>
    <property type="evidence" value="ECO:0007669"/>
    <property type="project" value="UniProtKB-KW"/>
</dbReference>
<dbReference type="Proteomes" id="UP000838412">
    <property type="component" value="Chromosome 12"/>
</dbReference>
<dbReference type="Pfam" id="PF13649">
    <property type="entry name" value="Methyltransf_25"/>
    <property type="match status" value="1"/>
</dbReference>
<dbReference type="GO" id="GO:0006730">
    <property type="term" value="P:one-carbon metabolic process"/>
    <property type="evidence" value="ECO:0007669"/>
    <property type="project" value="TreeGrafter"/>
</dbReference>
<dbReference type="GO" id="GO:0042802">
    <property type="term" value="F:identical protein binding"/>
    <property type="evidence" value="ECO:0007669"/>
    <property type="project" value="TreeGrafter"/>
</dbReference>
<proteinExistence type="predicted"/>
<dbReference type="OrthoDB" id="10002048at2759"/>
<evidence type="ECO:0000313" key="10">
    <source>
        <dbReference type="Proteomes" id="UP000838412"/>
    </source>
</evidence>
<dbReference type="PANTHER" id="PTHR16458:SF2">
    <property type="entry name" value="GLYCINE N-METHYLTRANSFERASE"/>
    <property type="match status" value="1"/>
</dbReference>
<dbReference type="GO" id="GO:0006111">
    <property type="term" value="P:regulation of gluconeogenesis"/>
    <property type="evidence" value="ECO:0007669"/>
    <property type="project" value="TreeGrafter"/>
</dbReference>
<evidence type="ECO:0000256" key="7">
    <source>
        <dbReference type="ARBA" id="ARBA00048261"/>
    </source>
</evidence>
<gene>
    <name evidence="9" type="primary">GNMT</name>
    <name evidence="9" type="ORF">BLAG_LOCUS5516</name>
</gene>
<dbReference type="CDD" id="cd02440">
    <property type="entry name" value="AdoMet_MTases"/>
    <property type="match status" value="1"/>
</dbReference>
<dbReference type="GO" id="GO:0032259">
    <property type="term" value="P:methylation"/>
    <property type="evidence" value="ECO:0007669"/>
    <property type="project" value="UniProtKB-KW"/>
</dbReference>
<comment type="catalytic activity">
    <reaction evidence="7">
        <text>glycine + S-adenosyl-L-methionine = sarcosine + S-adenosyl-L-homocysteine + H(+)</text>
        <dbReference type="Rhea" id="RHEA:19937"/>
        <dbReference type="ChEBI" id="CHEBI:15378"/>
        <dbReference type="ChEBI" id="CHEBI:57305"/>
        <dbReference type="ChEBI" id="CHEBI:57433"/>
        <dbReference type="ChEBI" id="CHEBI:57856"/>
        <dbReference type="ChEBI" id="CHEBI:59789"/>
        <dbReference type="EC" id="2.1.1.20"/>
    </reaction>
    <physiologicalReaction direction="left-to-right" evidence="7">
        <dbReference type="Rhea" id="RHEA:19938"/>
    </physiologicalReaction>
</comment>
<dbReference type="PANTHER" id="PTHR16458">
    <property type="entry name" value="GLYCINE N-METHYLTRANSFERASE"/>
    <property type="match status" value="1"/>
</dbReference>
<evidence type="ECO:0000259" key="8">
    <source>
        <dbReference type="Pfam" id="PF13649"/>
    </source>
</evidence>
<keyword evidence="5" id="KW-0949">S-adenosyl-L-methionine</keyword>
<accession>A0A8J9YUY9</accession>
<keyword evidence="4" id="KW-0808">Transferase</keyword>
<dbReference type="GO" id="GO:0005829">
    <property type="term" value="C:cytosol"/>
    <property type="evidence" value="ECO:0007669"/>
    <property type="project" value="TreeGrafter"/>
</dbReference>
<keyword evidence="6" id="KW-0290">Folate-binding</keyword>
<feature type="domain" description="Methyltransferase" evidence="8">
    <location>
        <begin position="28"/>
        <end position="136"/>
    </location>
</feature>
<protein>
    <recommendedName>
        <fullName evidence="2">Glycine N-methyltransferase</fullName>
        <ecNumber evidence="1">2.1.1.20</ecNumber>
    </recommendedName>
</protein>
<dbReference type="GO" id="GO:0046498">
    <property type="term" value="P:S-adenosylhomocysteine metabolic process"/>
    <property type="evidence" value="ECO:0007669"/>
    <property type="project" value="TreeGrafter"/>
</dbReference>
<name>A0A8J9YUY9_BRALA</name>
<dbReference type="GO" id="GO:1901052">
    <property type="term" value="P:sarcosine metabolic process"/>
    <property type="evidence" value="ECO:0007669"/>
    <property type="project" value="TreeGrafter"/>
</dbReference>
<dbReference type="SUPFAM" id="SSF53335">
    <property type="entry name" value="S-adenosyl-L-methionine-dependent methyltransferases"/>
    <property type="match status" value="1"/>
</dbReference>
<dbReference type="GO" id="GO:0017174">
    <property type="term" value="F:glycine N-methyltransferase activity"/>
    <property type="evidence" value="ECO:0007669"/>
    <property type="project" value="UniProtKB-EC"/>
</dbReference>
<dbReference type="GO" id="GO:1904047">
    <property type="term" value="F:S-adenosyl-L-methionine binding"/>
    <property type="evidence" value="ECO:0007669"/>
    <property type="project" value="TreeGrafter"/>
</dbReference>
<evidence type="ECO:0000256" key="2">
    <source>
        <dbReference type="ARBA" id="ARBA00019972"/>
    </source>
</evidence>
<evidence type="ECO:0000256" key="1">
    <source>
        <dbReference type="ARBA" id="ARBA00011999"/>
    </source>
</evidence>
<dbReference type="GO" id="GO:0051289">
    <property type="term" value="P:protein homotetramerization"/>
    <property type="evidence" value="ECO:0007669"/>
    <property type="project" value="TreeGrafter"/>
</dbReference>
<organism evidence="9 10">
    <name type="scientific">Branchiostoma lanceolatum</name>
    <name type="common">Common lancelet</name>
    <name type="synonym">Amphioxus lanceolatum</name>
    <dbReference type="NCBI Taxonomy" id="7740"/>
    <lineage>
        <taxon>Eukaryota</taxon>
        <taxon>Metazoa</taxon>
        <taxon>Chordata</taxon>
        <taxon>Cephalochordata</taxon>
        <taxon>Leptocardii</taxon>
        <taxon>Amphioxiformes</taxon>
        <taxon>Branchiostomatidae</taxon>
        <taxon>Branchiostoma</taxon>
    </lineage>
</organism>
<dbReference type="InterPro" id="IPR041698">
    <property type="entry name" value="Methyltransf_25"/>
</dbReference>
<dbReference type="Gene3D" id="3.40.50.150">
    <property type="entry name" value="Vaccinia Virus protein VP39"/>
    <property type="match status" value="1"/>
</dbReference>
<dbReference type="AlphaFoldDB" id="A0A8J9YUY9"/>
<dbReference type="InterPro" id="IPR014369">
    <property type="entry name" value="Gly/Sar_N_MeTrfase"/>
</dbReference>
<sequence>MQGHKDPAPSTRIGWLHTVLEQRNCKRVLDTVCGDGGDSLALVEAGLEMVSCDNSDSSLRKVMTLRWKKRSQPGFDIWVIAKAKPSTLEYDLGQEGVVLGAGFDAVLCLKDTFTTLNQEDMRAAISNMATLLRKGGVMVIDQLEGDTDLEAGTDQLASDMDHTAVKPRSSSARPLTLEGFEKLLKTCFVGGYTHTLYAQHESAAEEGKPFKFYHVIDKL</sequence>
<evidence type="ECO:0000256" key="4">
    <source>
        <dbReference type="ARBA" id="ARBA00022679"/>
    </source>
</evidence>